<dbReference type="Proteomes" id="UP000637423">
    <property type="component" value="Unassembled WGS sequence"/>
</dbReference>
<evidence type="ECO:0000256" key="2">
    <source>
        <dbReference type="ARBA" id="ARBA00009810"/>
    </source>
</evidence>
<dbReference type="Pfam" id="PF00593">
    <property type="entry name" value="TonB_dep_Rec_b-barrel"/>
    <property type="match status" value="1"/>
</dbReference>
<keyword evidence="7 10" id="KW-0472">Membrane</keyword>
<dbReference type="PANTHER" id="PTHR40980:SF4">
    <property type="entry name" value="TONB-DEPENDENT RECEPTOR-LIKE BETA-BARREL DOMAIN-CONTAINING PROTEIN"/>
    <property type="match status" value="1"/>
</dbReference>
<gene>
    <name evidence="16" type="ORF">GCM10011396_19260</name>
</gene>
<accession>A0A916UHM9</accession>
<dbReference type="PANTHER" id="PTHR40980">
    <property type="entry name" value="PLUG DOMAIN-CONTAINING PROTEIN"/>
    <property type="match status" value="1"/>
</dbReference>
<dbReference type="Pfam" id="PF07715">
    <property type="entry name" value="Plug"/>
    <property type="match status" value="1"/>
</dbReference>
<keyword evidence="9 10" id="KW-0998">Cell outer membrane</keyword>
<dbReference type="SUPFAM" id="SSF56935">
    <property type="entry name" value="Porins"/>
    <property type="match status" value="1"/>
</dbReference>
<dbReference type="Gene3D" id="2.170.130.10">
    <property type="entry name" value="TonB-dependent receptor, plug domain"/>
    <property type="match status" value="1"/>
</dbReference>
<evidence type="ECO:0000259" key="15">
    <source>
        <dbReference type="Pfam" id="PF07715"/>
    </source>
</evidence>
<evidence type="ECO:0000256" key="7">
    <source>
        <dbReference type="ARBA" id="ARBA00023136"/>
    </source>
</evidence>
<evidence type="ECO:0000256" key="8">
    <source>
        <dbReference type="ARBA" id="ARBA00023170"/>
    </source>
</evidence>
<comment type="similarity">
    <text evidence="2 10 11">Belongs to the TonB-dependent receptor family.</text>
</comment>
<dbReference type="Gene3D" id="2.40.170.20">
    <property type="entry name" value="TonB-dependent receptor, beta-barrel domain"/>
    <property type="match status" value="1"/>
</dbReference>
<dbReference type="RefSeq" id="WP_188565859.1">
    <property type="nucleotide sequence ID" value="NZ_BMED01000002.1"/>
</dbReference>
<feature type="chain" id="PRO_5037241626" description="Outer membrane receptor for ferrienterochelin and colicins" evidence="13">
    <location>
        <begin position="27"/>
        <end position="757"/>
    </location>
</feature>
<keyword evidence="17" id="KW-1185">Reference proteome</keyword>
<keyword evidence="3 10" id="KW-0813">Transport</keyword>
<reference evidence="16" key="1">
    <citation type="journal article" date="2014" name="Int. J. Syst. Evol. Microbiol.">
        <title>Complete genome sequence of Corynebacterium casei LMG S-19264T (=DSM 44701T), isolated from a smear-ripened cheese.</title>
        <authorList>
            <consortium name="US DOE Joint Genome Institute (JGI-PGF)"/>
            <person name="Walter F."/>
            <person name="Albersmeier A."/>
            <person name="Kalinowski J."/>
            <person name="Ruckert C."/>
        </authorList>
    </citation>
    <scope>NUCLEOTIDE SEQUENCE</scope>
    <source>
        <strain evidence="16">CGMCC 1.10998</strain>
    </source>
</reference>
<dbReference type="InterPro" id="IPR036942">
    <property type="entry name" value="Beta-barrel_TonB_sf"/>
</dbReference>
<feature type="region of interest" description="Disordered" evidence="12">
    <location>
        <begin position="31"/>
        <end position="59"/>
    </location>
</feature>
<feature type="compositionally biased region" description="Low complexity" evidence="12">
    <location>
        <begin position="49"/>
        <end position="58"/>
    </location>
</feature>
<keyword evidence="13" id="KW-0732">Signal</keyword>
<dbReference type="CDD" id="cd01347">
    <property type="entry name" value="ligand_gated_channel"/>
    <property type="match status" value="1"/>
</dbReference>
<feature type="signal peptide" evidence="13">
    <location>
        <begin position="1"/>
        <end position="26"/>
    </location>
</feature>
<evidence type="ECO:0000256" key="4">
    <source>
        <dbReference type="ARBA" id="ARBA00022452"/>
    </source>
</evidence>
<dbReference type="PROSITE" id="PS52016">
    <property type="entry name" value="TONB_DEPENDENT_REC_3"/>
    <property type="match status" value="1"/>
</dbReference>
<comment type="caution">
    <text evidence="16">The sequence shown here is derived from an EMBL/GenBank/DDBJ whole genome shotgun (WGS) entry which is preliminary data.</text>
</comment>
<evidence type="ECO:0000256" key="13">
    <source>
        <dbReference type="SAM" id="SignalP"/>
    </source>
</evidence>
<evidence type="ECO:0000256" key="11">
    <source>
        <dbReference type="RuleBase" id="RU003357"/>
    </source>
</evidence>
<evidence type="ECO:0000256" key="1">
    <source>
        <dbReference type="ARBA" id="ARBA00004571"/>
    </source>
</evidence>
<dbReference type="EMBL" id="BMED01000002">
    <property type="protein sequence ID" value="GGC72284.1"/>
    <property type="molecule type" value="Genomic_DNA"/>
</dbReference>
<name>A0A916UHM9_9BURK</name>
<dbReference type="InterPro" id="IPR039426">
    <property type="entry name" value="TonB-dep_rcpt-like"/>
</dbReference>
<evidence type="ECO:0000256" key="10">
    <source>
        <dbReference type="PROSITE-ProRule" id="PRU01360"/>
    </source>
</evidence>
<evidence type="ECO:0000313" key="17">
    <source>
        <dbReference type="Proteomes" id="UP000637423"/>
    </source>
</evidence>
<keyword evidence="6 11" id="KW-0798">TonB box</keyword>
<comment type="subcellular location">
    <subcellularLocation>
        <location evidence="1 10">Cell outer membrane</location>
        <topology evidence="1 10">Multi-pass membrane protein</topology>
    </subcellularLocation>
</comment>
<organism evidence="16 17">
    <name type="scientific">Undibacterium terreum</name>
    <dbReference type="NCBI Taxonomy" id="1224302"/>
    <lineage>
        <taxon>Bacteria</taxon>
        <taxon>Pseudomonadati</taxon>
        <taxon>Pseudomonadota</taxon>
        <taxon>Betaproteobacteria</taxon>
        <taxon>Burkholderiales</taxon>
        <taxon>Oxalobacteraceae</taxon>
        <taxon>Undibacterium</taxon>
    </lineage>
</organism>
<evidence type="ECO:0000313" key="16">
    <source>
        <dbReference type="EMBL" id="GGC72284.1"/>
    </source>
</evidence>
<evidence type="ECO:0000256" key="3">
    <source>
        <dbReference type="ARBA" id="ARBA00022448"/>
    </source>
</evidence>
<keyword evidence="5 10" id="KW-0812">Transmembrane</keyword>
<evidence type="ECO:0000256" key="9">
    <source>
        <dbReference type="ARBA" id="ARBA00023237"/>
    </source>
</evidence>
<proteinExistence type="inferred from homology"/>
<keyword evidence="4 10" id="KW-1134">Transmembrane beta strand</keyword>
<sequence>MLSTFNFRLTPVPFAILAAFGGAAYAQQPAGNAESEKTEQAETTDVKAGKAASGKTAAPVAKQEKAEAVRTVEISGNREYDERRLDTATKVVVTHEEIVKFGDSTVADVLKRLPGITIGGVQGRGGEIRMRGLGSGYTQILLNGEPSPPGFSLDSIAPELIERIEIMRAATAEYSTQAIAGAINIVLKKAVQTAQREIKPGASYEHGVWSEGVNLQLSDRIDKLSYSLAGATYRGRWERPSTIEEIGTDATGKQDLARHYTDENHGRFEVVNISPRLNWVLPNGDNLTSQSFVTHNESEGNTRENITTSIGDAPLYASNSQHFKSRSNMFRTDVNWIHKLSEGAKLDVKFGANYNKRDSDVAYQGYSDTGVFELDRKLTTDATDKGFTASGKYSTPIITDHALVVGWDGAYSQRGEDRLQNDATFTGITPINLNESFSATVKRLAVFAQDEWSVTQRWSVYMGLRWETLDTSSEGKLFSAVSNRSAVWSPLLQTLWKLPDSKNDQVRFGLTRTYKAPSTGNLIPRRYLSNNNSAVSPDSQGNPNLRPELAWGLDAAYEHYLPDGGLLSASVFYRRIDDITRQQLSFTNGSWVTMPVNDGQATTRGIELEAKMPLRSLYKTAPAIDFRANLSFNWSTLSTVPGPNNRLDSQTPVSANLGMDYKVGGMPLTLGGNLSFQDGGPVRLSGTQSSYSAPKRVLDMFGLWKFDAKTQLRISLANMLHQDNVAATIYADATGSQRQTTFTPTNTVVRVLLEQKF</sequence>
<evidence type="ECO:0000259" key="14">
    <source>
        <dbReference type="Pfam" id="PF00593"/>
    </source>
</evidence>
<dbReference type="AlphaFoldDB" id="A0A916UHM9"/>
<feature type="compositionally biased region" description="Basic and acidic residues" evidence="12">
    <location>
        <begin position="34"/>
        <end position="48"/>
    </location>
</feature>
<evidence type="ECO:0000256" key="6">
    <source>
        <dbReference type="ARBA" id="ARBA00023077"/>
    </source>
</evidence>
<dbReference type="InterPro" id="IPR000531">
    <property type="entry name" value="Beta-barrel_TonB"/>
</dbReference>
<keyword evidence="8" id="KW-0675">Receptor</keyword>
<evidence type="ECO:0000256" key="12">
    <source>
        <dbReference type="SAM" id="MobiDB-lite"/>
    </source>
</evidence>
<feature type="domain" description="TonB-dependent receptor-like beta-barrel" evidence="14">
    <location>
        <begin position="281"/>
        <end position="718"/>
    </location>
</feature>
<dbReference type="GO" id="GO:0009279">
    <property type="term" value="C:cell outer membrane"/>
    <property type="evidence" value="ECO:0007669"/>
    <property type="project" value="UniProtKB-SubCell"/>
</dbReference>
<dbReference type="InterPro" id="IPR012910">
    <property type="entry name" value="Plug_dom"/>
</dbReference>
<reference evidence="16" key="2">
    <citation type="submission" date="2020-09" db="EMBL/GenBank/DDBJ databases">
        <authorList>
            <person name="Sun Q."/>
            <person name="Zhou Y."/>
        </authorList>
    </citation>
    <scope>NUCLEOTIDE SEQUENCE</scope>
    <source>
        <strain evidence="16">CGMCC 1.10998</strain>
    </source>
</reference>
<protein>
    <recommendedName>
        <fullName evidence="18">Outer membrane receptor for ferrienterochelin and colicins</fullName>
    </recommendedName>
</protein>
<evidence type="ECO:0008006" key="18">
    <source>
        <dbReference type="Google" id="ProtNLM"/>
    </source>
</evidence>
<dbReference type="InterPro" id="IPR037066">
    <property type="entry name" value="Plug_dom_sf"/>
</dbReference>
<evidence type="ECO:0000256" key="5">
    <source>
        <dbReference type="ARBA" id="ARBA00022692"/>
    </source>
</evidence>
<feature type="domain" description="TonB-dependent receptor plug" evidence="15">
    <location>
        <begin position="88"/>
        <end position="182"/>
    </location>
</feature>